<comment type="subcellular location">
    <subcellularLocation>
        <location evidence="1">Cell projection</location>
        <location evidence="1">Cilium</location>
        <location evidence="1">Flagellum</location>
    </subcellularLocation>
</comment>
<feature type="domain" description="BLUF" evidence="9">
    <location>
        <begin position="55"/>
        <end position="148"/>
    </location>
</feature>
<dbReference type="InterPro" id="IPR001054">
    <property type="entry name" value="A/G_cyclase"/>
</dbReference>
<dbReference type="EMBL" id="AB126945">
    <property type="protein sequence ID" value="BAD20730.1"/>
    <property type="molecule type" value="mRNA"/>
</dbReference>
<evidence type="ECO:0000259" key="9">
    <source>
        <dbReference type="PROSITE" id="PS50925"/>
    </source>
</evidence>
<comment type="subunit">
    <text evidence="2">Heterotetramer of two alpha and two beta subunits.</text>
</comment>
<dbReference type="FunFam" id="3.30.70.100:FF:000061">
    <property type="entry name" value="Photoactivated adenylate cyclase subunit beta-like protein 1224-5/1F"/>
    <property type="match status" value="1"/>
</dbReference>
<keyword evidence="3" id="KW-0677">Repeat</keyword>
<keyword evidence="4" id="KW-0282">Flagellum</keyword>
<evidence type="ECO:0000256" key="5">
    <source>
        <dbReference type="ARBA" id="ARBA00023069"/>
    </source>
</evidence>
<dbReference type="GO" id="GO:0004016">
    <property type="term" value="F:adenylate cyclase activity"/>
    <property type="evidence" value="ECO:0007669"/>
    <property type="project" value="UniProtKB-EC"/>
</dbReference>
<evidence type="ECO:0000256" key="1">
    <source>
        <dbReference type="ARBA" id="ARBA00004230"/>
    </source>
</evidence>
<dbReference type="InterPro" id="IPR050697">
    <property type="entry name" value="Adenylyl/Guanylyl_Cyclase_3/4"/>
</dbReference>
<evidence type="ECO:0000256" key="6">
    <source>
        <dbReference type="ARBA" id="ARBA00023273"/>
    </source>
</evidence>
<reference evidence="10" key="1">
    <citation type="journal article" date="2004" name="Photochem. Photobiol. Sci.">
        <title>The origin of photoactivated adenylyl cyclase (PAC), the Euglena blue-light receptor: phylogenetic analysis of orthologues of PAC subunits from several euglenoids and trypanosome-type adenylyl cyclases from Euglena gracilis.</title>
        <authorList>
            <person name="Koumura Y."/>
            <person name="Suzuki T."/>
            <person name="Yoshikawa S."/>
            <person name="Watanabe M."/>
            <person name="Iseki M."/>
        </authorList>
    </citation>
    <scope>NUCLEOTIDE SEQUENCE</scope>
</reference>
<keyword evidence="10" id="KW-0456">Lyase</keyword>
<dbReference type="PANTHER" id="PTHR43081:SF1">
    <property type="entry name" value="ADENYLATE CYCLASE, TERMINAL-DIFFERENTIATION SPECIFIC"/>
    <property type="match status" value="1"/>
</dbReference>
<dbReference type="Gene3D" id="3.30.70.1230">
    <property type="entry name" value="Nucleotide cyclase"/>
    <property type="match status" value="2"/>
</dbReference>
<dbReference type="FunFam" id="3.30.70.1230:FF:000065">
    <property type="entry name" value="Photoactivated adenylate cyclase subunit alpha-like protein ST"/>
    <property type="match status" value="1"/>
</dbReference>
<dbReference type="AlphaFoldDB" id="Q6L888"/>
<dbReference type="GO" id="GO:0071949">
    <property type="term" value="F:FAD binding"/>
    <property type="evidence" value="ECO:0007669"/>
    <property type="project" value="InterPro"/>
</dbReference>
<dbReference type="Gene3D" id="3.30.70.100">
    <property type="match status" value="2"/>
</dbReference>
<dbReference type="PROSITE" id="PS50125">
    <property type="entry name" value="GUANYLATE_CYCLASE_2"/>
    <property type="match status" value="2"/>
</dbReference>
<dbReference type="Pfam" id="PF00211">
    <property type="entry name" value="Guanylate_cyc"/>
    <property type="match status" value="2"/>
</dbReference>
<dbReference type="FunFam" id="3.30.70.1230:FF:000058">
    <property type="entry name" value="Photoactivated adenylate cyclase subunit beta-like protein FB"/>
    <property type="match status" value="1"/>
</dbReference>
<dbReference type="PANTHER" id="PTHR43081">
    <property type="entry name" value="ADENYLATE CYCLASE, TERMINAL-DIFFERENTIATION SPECIFIC-RELATED"/>
    <property type="match status" value="1"/>
</dbReference>
<evidence type="ECO:0000259" key="8">
    <source>
        <dbReference type="PROSITE" id="PS50125"/>
    </source>
</evidence>
<proteinExistence type="evidence at transcript level"/>
<feature type="domain" description="Guanylate cyclase" evidence="8">
    <location>
        <begin position="615"/>
        <end position="744"/>
    </location>
</feature>
<dbReference type="GO" id="GO:0031514">
    <property type="term" value="C:motile cilium"/>
    <property type="evidence" value="ECO:0007669"/>
    <property type="project" value="UniProtKB-SubCell"/>
</dbReference>
<dbReference type="SMART" id="SM01034">
    <property type="entry name" value="BLUF"/>
    <property type="match status" value="2"/>
</dbReference>
<dbReference type="CDD" id="cd07302">
    <property type="entry name" value="CHD"/>
    <property type="match status" value="2"/>
</dbReference>
<sequence>MYILVWKEGQQIKTFQDLEECGQFQTASNISDGQTFSINVSPVMSKGGETGETQLRRLMYLSASTEPERCDGEYLAEMAHVATLRNSEIGVSGFLLYSAPFFFQVIEGTDEDLDFLFAKIGADPRHERCIVLANGPCTGRLYGEWHMKDSHIDNITKHPAIKTILYQIARSFSSMWSYLPKNAANMLLLGKNPNKQAPEPMSVVVTFIYLVEFSSILAHPGLTEQCADVLAAFVDACVRNVEGTGGQIAKFITGICMAYWPINRAEDALVGLQQLSEDLAELRSQQPPGSALSLVYSRCGVHYGRALLCNAGTRKSDFTLLGDCINTASRITSLSVKLNVPLLLSFEVRCLLGDEMREELESAGLHKVKGRDKPVQVYQFNAPELDSAQVRAKIESFNPGRFRPMCPVKPYDSLHPSQRPPIFDDTPRESMPKLSVVQRRDSLVDRLSLIAKLAFPPNMMNGGDNQLITLTYISQASYPMSRLDLAAIQRVGCRRNESAQITGSLIYVNGLFVQTLEGPKSAVITLYLKIRQDSRHKDVVIVFMAPIEERVYSTALDMTSATEEMLATFPPLQDVLSQLAKSFISLETYVPSTVVRYLTAGNNPRSLQPVSVEVVMLATDICSFTPLSENCSLTEVWTICNTFIDACTSAICSEGGEVIKLIGDCVTAYFPPTSADNAVAACQEIVTFCTQLREAFSDVLDCRSVIACGVGLDYGQVVMAQCGSLGMTEFVVAGEVSARVMEVEALTREAGFTIVVTEPVADRLSPKLRDTGIIPCHEGVDGVPCYGIAGDEWVLDIKTIKANIYGFHEARAQAALRKVDDGTRAPGHAAPASPKAQKGAGRANSVASYTPDVNELLDPRMAESVFQELCQQRGDVPNVGISAKLRQAAQDDRLDLGRTLQGPHELGPVVQAVKQLTNLKTLNLSDNFVDDGSVGEIVEACLPMRNLQVLDLSNNPGLTKIIALKRLIKHNPAVREILLNGTRVAPTEQRKLQSSINVNRLCSSTDAKGGSHKYESH</sequence>
<dbReference type="InterPro" id="IPR001611">
    <property type="entry name" value="Leu-rich_rpt"/>
</dbReference>
<dbReference type="PROSITE" id="PS51450">
    <property type="entry name" value="LRR"/>
    <property type="match status" value="1"/>
</dbReference>
<keyword evidence="5" id="KW-0969">Cilium</keyword>
<name>Q6L888_9EUGL</name>
<accession>Q6L888</accession>
<evidence type="ECO:0000256" key="3">
    <source>
        <dbReference type="ARBA" id="ARBA00022737"/>
    </source>
</evidence>
<organism evidence="10">
    <name type="scientific">Colacium sideropus</name>
    <dbReference type="NCBI Taxonomy" id="215711"/>
    <lineage>
        <taxon>Eukaryota</taxon>
        <taxon>Discoba</taxon>
        <taxon>Euglenozoa</taxon>
        <taxon>Euglenida</taxon>
        <taxon>Spirocuta</taxon>
        <taxon>Euglenophyceae</taxon>
        <taxon>Euglenales</taxon>
        <taxon>Euglenaceae</taxon>
        <taxon>Colacium</taxon>
    </lineage>
</organism>
<dbReference type="InterPro" id="IPR036046">
    <property type="entry name" value="Acylphosphatase-like_dom_sf"/>
</dbReference>
<evidence type="ECO:0000313" key="10">
    <source>
        <dbReference type="EMBL" id="BAD20730.1"/>
    </source>
</evidence>
<feature type="region of interest" description="Disordered" evidence="7">
    <location>
        <begin position="821"/>
        <end position="845"/>
    </location>
</feature>
<dbReference type="EC" id="4.6.1.1" evidence="10"/>
<dbReference type="InterPro" id="IPR032675">
    <property type="entry name" value="LRR_dom_sf"/>
</dbReference>
<dbReference type="SUPFAM" id="SSF55073">
    <property type="entry name" value="Nucleotide cyclase"/>
    <property type="match status" value="2"/>
</dbReference>
<evidence type="ECO:0000256" key="2">
    <source>
        <dbReference type="ARBA" id="ARBA00011103"/>
    </source>
</evidence>
<dbReference type="GO" id="GO:0009882">
    <property type="term" value="F:blue light photoreceptor activity"/>
    <property type="evidence" value="ECO:0007669"/>
    <property type="project" value="InterPro"/>
</dbReference>
<dbReference type="FunFam" id="3.30.70.100:FF:000064">
    <property type="entry name" value="Photoactivated adenylate cyclase subunit beta-like protein ST"/>
    <property type="match status" value="1"/>
</dbReference>
<dbReference type="GO" id="GO:0009190">
    <property type="term" value="P:cyclic nucleotide biosynthetic process"/>
    <property type="evidence" value="ECO:0007669"/>
    <property type="project" value="InterPro"/>
</dbReference>
<evidence type="ECO:0000256" key="7">
    <source>
        <dbReference type="SAM" id="MobiDB-lite"/>
    </source>
</evidence>
<dbReference type="SUPFAM" id="SSF52047">
    <property type="entry name" value="RNI-like"/>
    <property type="match status" value="1"/>
</dbReference>
<dbReference type="SUPFAM" id="SSF54975">
    <property type="entry name" value="Acylphosphatase/BLUF domain-like"/>
    <property type="match status" value="2"/>
</dbReference>
<protein>
    <submittedName>
        <fullName evidence="10">Putative alpha subunit of photoactivated adenylyl cyclase</fullName>
        <ecNumber evidence="10">4.6.1.1</ecNumber>
    </submittedName>
</protein>
<evidence type="ECO:0000256" key="4">
    <source>
        <dbReference type="ARBA" id="ARBA00022846"/>
    </source>
</evidence>
<dbReference type="Gene3D" id="3.80.10.10">
    <property type="entry name" value="Ribonuclease Inhibitor"/>
    <property type="match status" value="1"/>
</dbReference>
<dbReference type="Pfam" id="PF04940">
    <property type="entry name" value="BLUF"/>
    <property type="match status" value="2"/>
</dbReference>
<dbReference type="PROSITE" id="PS50925">
    <property type="entry name" value="BLUF"/>
    <property type="match status" value="2"/>
</dbReference>
<keyword evidence="6" id="KW-0966">Cell projection</keyword>
<dbReference type="InterPro" id="IPR029787">
    <property type="entry name" value="Nucleotide_cyclase"/>
</dbReference>
<feature type="domain" description="BLUF" evidence="9">
    <location>
        <begin position="467"/>
        <end position="559"/>
    </location>
</feature>
<feature type="domain" description="Guanylate cyclase" evidence="8">
    <location>
        <begin position="298"/>
        <end position="332"/>
    </location>
</feature>
<dbReference type="InterPro" id="IPR007024">
    <property type="entry name" value="BLUF_domain"/>
</dbReference>